<dbReference type="SUPFAM" id="SSF54211">
    <property type="entry name" value="Ribosomal protein S5 domain 2-like"/>
    <property type="match status" value="1"/>
</dbReference>
<dbReference type="GO" id="GO:0006508">
    <property type="term" value="P:proteolysis"/>
    <property type="evidence" value="ECO:0007669"/>
    <property type="project" value="UniProtKB-KW"/>
</dbReference>
<comment type="catalytic activity">
    <reaction evidence="6">
        <text>Hydrolysis of proteins in presence of ATP.</text>
        <dbReference type="EC" id="3.4.21.53"/>
    </reaction>
</comment>
<dbReference type="InterPro" id="IPR027417">
    <property type="entry name" value="P-loop_NTPase"/>
</dbReference>
<keyword evidence="4 6" id="KW-0720">Serine protease</keyword>
<dbReference type="RefSeq" id="WP_015769465.1">
    <property type="nucleotide sequence ID" value="NC_013192.1"/>
</dbReference>
<evidence type="ECO:0000256" key="7">
    <source>
        <dbReference type="SAM" id="Coils"/>
    </source>
</evidence>
<dbReference type="Proteomes" id="UP000001910">
    <property type="component" value="Chromosome"/>
</dbReference>
<evidence type="ECO:0000256" key="3">
    <source>
        <dbReference type="ARBA" id="ARBA00022801"/>
    </source>
</evidence>
<dbReference type="SUPFAM" id="SSF52540">
    <property type="entry name" value="P-loop containing nucleoside triphosphate hydrolases"/>
    <property type="match status" value="1"/>
</dbReference>
<dbReference type="PANTHER" id="PTHR10046">
    <property type="entry name" value="ATP DEPENDENT LON PROTEASE FAMILY MEMBER"/>
    <property type="match status" value="1"/>
</dbReference>
<dbReference type="Pfam" id="PF05362">
    <property type="entry name" value="Lon_C"/>
    <property type="match status" value="1"/>
</dbReference>
<feature type="active site" evidence="6">
    <location>
        <position position="490"/>
    </location>
</feature>
<evidence type="ECO:0000313" key="10">
    <source>
        <dbReference type="Proteomes" id="UP000001910"/>
    </source>
</evidence>
<evidence type="ECO:0000256" key="6">
    <source>
        <dbReference type="PROSITE-ProRule" id="PRU01122"/>
    </source>
</evidence>
<keyword evidence="3 6" id="KW-0378">Hydrolase</keyword>
<protein>
    <recommendedName>
        <fullName evidence="6">endopeptidase La</fullName>
        <ecNumber evidence="6">3.4.21.53</ecNumber>
    </recommendedName>
</protein>
<dbReference type="AlphaFoldDB" id="C7NAE3"/>
<feature type="active site" evidence="6">
    <location>
        <position position="447"/>
    </location>
</feature>
<dbReference type="PROSITE" id="PS01046">
    <property type="entry name" value="LON_SER"/>
    <property type="match status" value="1"/>
</dbReference>
<accession>C7NAE3</accession>
<dbReference type="Gene3D" id="3.40.50.300">
    <property type="entry name" value="P-loop containing nucleotide triphosphate hydrolases"/>
    <property type="match status" value="1"/>
</dbReference>
<dbReference type="Pfam" id="PF22667">
    <property type="entry name" value="Lon_lid"/>
    <property type="match status" value="1"/>
</dbReference>
<dbReference type="GO" id="GO:0016887">
    <property type="term" value="F:ATP hydrolysis activity"/>
    <property type="evidence" value="ECO:0007669"/>
    <property type="project" value="InterPro"/>
</dbReference>
<dbReference type="EMBL" id="CP001685">
    <property type="protein sequence ID" value="ACV39124.1"/>
    <property type="molecule type" value="Genomic_DNA"/>
</dbReference>
<dbReference type="InterPro" id="IPR003959">
    <property type="entry name" value="ATPase_AAA_core"/>
</dbReference>
<feature type="domain" description="Lon proteolytic" evidence="8">
    <location>
        <begin position="359"/>
        <end position="541"/>
    </location>
</feature>
<dbReference type="GO" id="GO:0030163">
    <property type="term" value="P:protein catabolic process"/>
    <property type="evidence" value="ECO:0007669"/>
    <property type="project" value="InterPro"/>
</dbReference>
<evidence type="ECO:0000256" key="5">
    <source>
        <dbReference type="ARBA" id="ARBA00022840"/>
    </source>
</evidence>
<dbReference type="Gene3D" id="1.10.8.60">
    <property type="match status" value="1"/>
</dbReference>
<dbReference type="InterPro" id="IPR003593">
    <property type="entry name" value="AAA+_ATPase"/>
</dbReference>
<dbReference type="InterPro" id="IPR020568">
    <property type="entry name" value="Ribosomal_Su5_D2-typ_SF"/>
</dbReference>
<dbReference type="HOGENOM" id="CLU_004109_2_1_0"/>
<dbReference type="EC" id="3.4.21.53" evidence="6"/>
<keyword evidence="5" id="KW-0067">ATP-binding</keyword>
<dbReference type="GO" id="GO:0004252">
    <property type="term" value="F:serine-type endopeptidase activity"/>
    <property type="evidence" value="ECO:0007669"/>
    <property type="project" value="UniProtKB-UniRule"/>
</dbReference>
<dbReference type="GO" id="GO:0004176">
    <property type="term" value="F:ATP-dependent peptidase activity"/>
    <property type="evidence" value="ECO:0007669"/>
    <property type="project" value="UniProtKB-UniRule"/>
</dbReference>
<proteinExistence type="inferred from homology"/>
<evidence type="ECO:0000259" key="8">
    <source>
        <dbReference type="PROSITE" id="PS51786"/>
    </source>
</evidence>
<comment type="similarity">
    <text evidence="6">Belongs to the peptidase S16 family.</text>
</comment>
<dbReference type="eggNOG" id="COG0466">
    <property type="taxonomic scope" value="Bacteria"/>
</dbReference>
<name>C7NAE3_LEPBD</name>
<keyword evidence="10" id="KW-1185">Reference proteome</keyword>
<dbReference type="KEGG" id="lba:Lebu_1234"/>
<dbReference type="Pfam" id="PF00004">
    <property type="entry name" value="AAA"/>
    <property type="match status" value="1"/>
</dbReference>
<evidence type="ECO:0000256" key="2">
    <source>
        <dbReference type="ARBA" id="ARBA00022741"/>
    </source>
</evidence>
<dbReference type="InterPro" id="IPR027065">
    <property type="entry name" value="Lon_Prtase"/>
</dbReference>
<evidence type="ECO:0000256" key="1">
    <source>
        <dbReference type="ARBA" id="ARBA00022670"/>
    </source>
</evidence>
<dbReference type="InterPro" id="IPR014721">
    <property type="entry name" value="Ribsml_uS5_D2-typ_fold_subgr"/>
</dbReference>
<organism evidence="9 10">
    <name type="scientific">Leptotrichia buccalis (strain ATCC 14201 / DSM 1135 / JCM 12969 / NCTC 10249 / C-1013-b)</name>
    <dbReference type="NCBI Taxonomy" id="523794"/>
    <lineage>
        <taxon>Bacteria</taxon>
        <taxon>Fusobacteriati</taxon>
        <taxon>Fusobacteriota</taxon>
        <taxon>Fusobacteriia</taxon>
        <taxon>Fusobacteriales</taxon>
        <taxon>Leptotrichiaceae</taxon>
        <taxon>Leptotrichia</taxon>
    </lineage>
</organism>
<dbReference type="GO" id="GO:0005524">
    <property type="term" value="F:ATP binding"/>
    <property type="evidence" value="ECO:0007669"/>
    <property type="project" value="UniProtKB-KW"/>
</dbReference>
<dbReference type="PROSITE" id="PS51786">
    <property type="entry name" value="LON_PROTEOLYTIC"/>
    <property type="match status" value="1"/>
</dbReference>
<dbReference type="InterPro" id="IPR008269">
    <property type="entry name" value="Lon_proteolytic"/>
</dbReference>
<dbReference type="InterPro" id="IPR008268">
    <property type="entry name" value="Peptidase_S16_AS"/>
</dbReference>
<sequence length="541" mass="61117">MMSDIKKEIEKKREQLKNLNISLEAKLNVEQYINELEEKNLDPSRKVKCEKYLRLILDELQWGKNTEEAKLNITKLRELLNKNHYGMDRVKETIIENLVLLEHIKKYSKGKKNPTILCLTGGAGIGKTSLVLSIAEALGRKFEKISISGINSGFELNGLSKSYTSAMPGRIIKALAKLRCDNPVILLDEIDKVSENKTNGDIQGILLEILDPDDNKRFRDEYLEIEYDLSNIMFIATANYLEKISKPLLSRMEVITLDSYSVEEKIIIAQNYIIPELNLQVGAKNFNLTEDVLKYIIENYTLEDGVRKLKLILKKIYGKIIKNKLEKKKFKKITLENIEEYITANKIPTNNIMIPDRNKSRIGKVMGLGVNSLGGRILPIEAVVIEGKGEKKVTGNLSSVIKEGIEVAITYIRANCDTFGIKNKDFYYNQDIHIHFDDNSIPKDGPSAGIAITTAILSALTKLEIRQDTGFTGEITLSGEILAIGGVTSKIEGGYKAGIRNFIIPKENEAQLLRIDKKILEDIKVHLVSDYKEVFEILKNI</sequence>
<feature type="coiled-coil region" evidence="7">
    <location>
        <begin position="2"/>
        <end position="29"/>
    </location>
</feature>
<keyword evidence="2" id="KW-0547">Nucleotide-binding</keyword>
<dbReference type="InterPro" id="IPR054594">
    <property type="entry name" value="Lon_lid"/>
</dbReference>
<dbReference type="Gene3D" id="3.30.230.10">
    <property type="match status" value="1"/>
</dbReference>
<dbReference type="SMART" id="SM00382">
    <property type="entry name" value="AAA"/>
    <property type="match status" value="1"/>
</dbReference>
<gene>
    <name evidence="9" type="ordered locus">Lebu_1234</name>
</gene>
<reference evidence="9 10" key="1">
    <citation type="journal article" date="2009" name="Stand. Genomic Sci.">
        <title>Complete genome sequence of Leptotrichia buccalis type strain (C-1013-b).</title>
        <authorList>
            <person name="Ivanova N."/>
            <person name="Gronow S."/>
            <person name="Lapidus A."/>
            <person name="Copeland A."/>
            <person name="Glavina Del Rio T."/>
            <person name="Nolan M."/>
            <person name="Lucas S."/>
            <person name="Chen F."/>
            <person name="Tice H."/>
            <person name="Cheng J.F."/>
            <person name="Saunders E."/>
            <person name="Bruce D."/>
            <person name="Goodwin L."/>
            <person name="Brettin T."/>
            <person name="Detter J.C."/>
            <person name="Han C."/>
            <person name="Pitluck S."/>
            <person name="Mikhailova N."/>
            <person name="Pati A."/>
            <person name="Mavrommatis K."/>
            <person name="Chen A."/>
            <person name="Palaniappan K."/>
            <person name="Land M."/>
            <person name="Hauser L."/>
            <person name="Chang Y.J."/>
            <person name="Jeffries C.D."/>
            <person name="Chain P."/>
            <person name="Rohde C."/>
            <person name="Goker M."/>
            <person name="Bristow J."/>
            <person name="Eisen J.A."/>
            <person name="Markowitz V."/>
            <person name="Hugenholtz P."/>
            <person name="Kyrpides N.C."/>
            <person name="Klenk H.P."/>
        </authorList>
    </citation>
    <scope>NUCLEOTIDE SEQUENCE [LARGE SCALE GENOMIC DNA]</scope>
    <source>
        <strain evidence="10">ATCC 14201 / DSM 1135 / JCM 12969 / NCTC 10249 / C-1013-b</strain>
    </source>
</reference>
<evidence type="ECO:0000313" key="9">
    <source>
        <dbReference type="EMBL" id="ACV39124.1"/>
    </source>
</evidence>
<keyword evidence="7" id="KW-0175">Coiled coil</keyword>
<dbReference type="STRING" id="523794.Lebu_1234"/>
<dbReference type="PRINTS" id="PR00830">
    <property type="entry name" value="ENDOLAPTASE"/>
</dbReference>
<keyword evidence="1 6" id="KW-0645">Protease</keyword>
<evidence type="ECO:0000256" key="4">
    <source>
        <dbReference type="ARBA" id="ARBA00022825"/>
    </source>
</evidence>
<dbReference type="OrthoDB" id="9803599at2"/>